<sequence length="57" mass="6275">MKKLNLLLIPVLFSSLLAGCGMKGPLYKAPETPKTEKQPVTSENELTEQNKETTEGK</sequence>
<evidence type="ECO:0000256" key="4">
    <source>
        <dbReference type="ARBA" id="ARBA00023139"/>
    </source>
</evidence>
<keyword evidence="10" id="KW-1185">Reference proteome</keyword>
<evidence type="ECO:0000313" key="10">
    <source>
        <dbReference type="Proteomes" id="UP001157353"/>
    </source>
</evidence>
<evidence type="ECO:0000256" key="3">
    <source>
        <dbReference type="ARBA" id="ARBA00023136"/>
    </source>
</evidence>
<evidence type="ECO:0000256" key="5">
    <source>
        <dbReference type="ARBA" id="ARBA00023237"/>
    </source>
</evidence>
<evidence type="ECO:0000256" key="6">
    <source>
        <dbReference type="ARBA" id="ARBA00023288"/>
    </source>
</evidence>
<protein>
    <recommendedName>
        <fullName evidence="11">Lipoprotein</fullName>
    </recommendedName>
</protein>
<feature type="region of interest" description="Disordered" evidence="7">
    <location>
        <begin position="22"/>
        <end position="57"/>
    </location>
</feature>
<name>A0ABQ6E5Q2_9GAMM</name>
<dbReference type="InterPro" id="IPR032831">
    <property type="entry name" value="LptM_cons"/>
</dbReference>
<evidence type="ECO:0000256" key="1">
    <source>
        <dbReference type="ARBA" id="ARBA00004459"/>
    </source>
</evidence>
<reference evidence="10" key="1">
    <citation type="journal article" date="2019" name="Int. J. Syst. Evol. Microbiol.">
        <title>The Global Catalogue of Microorganisms (GCM) 10K type strain sequencing project: providing services to taxonomists for standard genome sequencing and annotation.</title>
        <authorList>
            <consortium name="The Broad Institute Genomics Platform"/>
            <consortium name="The Broad Institute Genome Sequencing Center for Infectious Disease"/>
            <person name="Wu L."/>
            <person name="Ma J."/>
        </authorList>
    </citation>
    <scope>NUCLEOTIDE SEQUENCE [LARGE SCALE GENOMIC DNA]</scope>
    <source>
        <strain evidence="10">NBRC 103166</strain>
    </source>
</reference>
<keyword evidence="5" id="KW-0998">Cell outer membrane</keyword>
<gene>
    <name evidence="9" type="ORF">GCM10007916_37480</name>
</gene>
<evidence type="ECO:0000313" key="9">
    <source>
        <dbReference type="EMBL" id="GLS92676.1"/>
    </source>
</evidence>
<accession>A0ABQ6E5Q2</accession>
<evidence type="ECO:0008006" key="11">
    <source>
        <dbReference type="Google" id="ProtNLM"/>
    </source>
</evidence>
<dbReference type="EMBL" id="BSPQ01000030">
    <property type="protein sequence ID" value="GLS92676.1"/>
    <property type="molecule type" value="Genomic_DNA"/>
</dbReference>
<dbReference type="NCBIfam" id="NF047847">
    <property type="entry name" value="SS_mature_LptM"/>
    <property type="match status" value="1"/>
</dbReference>
<dbReference type="PROSITE" id="PS51257">
    <property type="entry name" value="PROKAR_LIPOPROTEIN"/>
    <property type="match status" value="1"/>
</dbReference>
<dbReference type="Proteomes" id="UP001157353">
    <property type="component" value="Unassembled WGS sequence"/>
</dbReference>
<feature type="signal peptide" evidence="8">
    <location>
        <begin position="1"/>
        <end position="18"/>
    </location>
</feature>
<keyword evidence="4" id="KW-0564">Palmitate</keyword>
<feature type="compositionally biased region" description="Basic and acidic residues" evidence="7">
    <location>
        <begin position="48"/>
        <end position="57"/>
    </location>
</feature>
<evidence type="ECO:0000256" key="8">
    <source>
        <dbReference type="SAM" id="SignalP"/>
    </source>
</evidence>
<feature type="chain" id="PRO_5046537498" description="Lipoprotein" evidence="8">
    <location>
        <begin position="19"/>
        <end position="57"/>
    </location>
</feature>
<keyword evidence="6" id="KW-0449">Lipoprotein</keyword>
<evidence type="ECO:0000256" key="2">
    <source>
        <dbReference type="ARBA" id="ARBA00022729"/>
    </source>
</evidence>
<comment type="caution">
    <text evidence="9">The sequence shown here is derived from an EMBL/GenBank/DDBJ whole genome shotgun (WGS) entry which is preliminary data.</text>
</comment>
<organism evidence="9 10">
    <name type="scientific">Psychromonas marina</name>
    <dbReference type="NCBI Taxonomy" id="88364"/>
    <lineage>
        <taxon>Bacteria</taxon>
        <taxon>Pseudomonadati</taxon>
        <taxon>Pseudomonadota</taxon>
        <taxon>Gammaproteobacteria</taxon>
        <taxon>Alteromonadales</taxon>
        <taxon>Psychromonadaceae</taxon>
        <taxon>Psychromonas</taxon>
    </lineage>
</organism>
<keyword evidence="3" id="KW-0472">Membrane</keyword>
<proteinExistence type="predicted"/>
<keyword evidence="2 8" id="KW-0732">Signal</keyword>
<evidence type="ECO:0000256" key="7">
    <source>
        <dbReference type="SAM" id="MobiDB-lite"/>
    </source>
</evidence>
<comment type="subcellular location">
    <subcellularLocation>
        <location evidence="1">Cell outer membrane</location>
        <topology evidence="1">Lipid-anchor</topology>
    </subcellularLocation>
</comment>
<dbReference type="RefSeq" id="WP_284205819.1">
    <property type="nucleotide sequence ID" value="NZ_BSPQ01000030.1"/>
</dbReference>